<dbReference type="EMBL" id="JABSND010000059">
    <property type="protein sequence ID" value="KAI6299984.1"/>
    <property type="molecule type" value="Genomic_DNA"/>
</dbReference>
<comment type="caution">
    <text evidence="1">The sequence shown here is derived from an EMBL/GenBank/DDBJ whole genome shotgun (WGS) entry which is preliminary data.</text>
</comment>
<name>A0ABQ8NNX1_PYRGI</name>
<organism evidence="1 2">
    <name type="scientific">Pyricularia grisea</name>
    <name type="common">Crabgrass-specific blast fungus</name>
    <name type="synonym">Magnaporthe grisea</name>
    <dbReference type="NCBI Taxonomy" id="148305"/>
    <lineage>
        <taxon>Eukaryota</taxon>
        <taxon>Fungi</taxon>
        <taxon>Dikarya</taxon>
        <taxon>Ascomycota</taxon>
        <taxon>Pezizomycotina</taxon>
        <taxon>Sordariomycetes</taxon>
        <taxon>Sordariomycetidae</taxon>
        <taxon>Magnaporthales</taxon>
        <taxon>Pyriculariaceae</taxon>
        <taxon>Pyricularia</taxon>
    </lineage>
</organism>
<dbReference type="InterPro" id="IPR002110">
    <property type="entry name" value="Ankyrin_rpt"/>
</dbReference>
<evidence type="ECO:0008006" key="3">
    <source>
        <dbReference type="Google" id="ProtNLM"/>
    </source>
</evidence>
<gene>
    <name evidence="1" type="ORF">MCOR33_004192</name>
</gene>
<sequence>MAKFLLDKGADAAAPSLSPHEYPLHVAITYGNSSLVELLLCKDAASLHDLLEEFDNGRRPGSACVLM</sequence>
<evidence type="ECO:0000313" key="1">
    <source>
        <dbReference type="EMBL" id="KAI6299984.1"/>
    </source>
</evidence>
<dbReference type="InterPro" id="IPR036770">
    <property type="entry name" value="Ankyrin_rpt-contain_sf"/>
</dbReference>
<reference evidence="1" key="1">
    <citation type="submission" date="2021-01" db="EMBL/GenBank/DDBJ databases">
        <title>Deciphering the adaptive evolutionary patterns associated with biogeogrpahic diversity in the finger millet blast pathogen Magnaporthe oryzae in Eastern Africa.</title>
        <authorList>
            <person name="Onyema G."/>
            <person name="Shittu T.A."/>
            <person name="Dodsworth S."/>
            <person name="Devilliers S."/>
            <person name="Muthumeenakshi S."/>
            <person name="Sreenivasaprasad S."/>
        </authorList>
    </citation>
    <scope>NUCLEOTIDE SEQUENCE</scope>
    <source>
        <strain evidence="1">D15/s37</strain>
    </source>
</reference>
<dbReference type="Proteomes" id="UP001059893">
    <property type="component" value="Unassembled WGS sequence"/>
</dbReference>
<dbReference type="Pfam" id="PF00023">
    <property type="entry name" value="Ank"/>
    <property type="match status" value="1"/>
</dbReference>
<evidence type="ECO:0000313" key="2">
    <source>
        <dbReference type="Proteomes" id="UP001059893"/>
    </source>
</evidence>
<proteinExistence type="predicted"/>
<dbReference type="SUPFAM" id="SSF48403">
    <property type="entry name" value="Ankyrin repeat"/>
    <property type="match status" value="1"/>
</dbReference>
<protein>
    <recommendedName>
        <fullName evidence="3">Ankyrin</fullName>
    </recommendedName>
</protein>
<keyword evidence="2" id="KW-1185">Reference proteome</keyword>
<dbReference type="Gene3D" id="1.25.40.20">
    <property type="entry name" value="Ankyrin repeat-containing domain"/>
    <property type="match status" value="1"/>
</dbReference>
<accession>A0ABQ8NNX1</accession>